<dbReference type="PATRIC" id="fig|1125712.3.peg.191"/>
<dbReference type="InterPro" id="IPR013022">
    <property type="entry name" value="Xyl_isomerase-like_TIM-brl"/>
</dbReference>
<sequence length="294" mass="34290">MYQYDRRGPKRGVAIYSYSADFGLTKNLEDCFEDVHDMDAHGIEILANTHIENYPFPTDEWVDRWFRLCDKYEIVPVEYGNWIDSHVMRSVRELTTEESVAMLKRDIRIAHRLGFTVMRTKMPVIADFGPNQSPVKNWRDIILGALPLAEELGIKMCPEIHNPVNLASPIVQDYVDFIDRTGTRNFGLNIDFSVFKNHFDPGEWVDPAFTTSKPEEIIPLLPYLYCCHAKFFHINDDFEETTVPYPEIIQILKDHDWDGYLLSEYEGADKYDEGYEVGQTLRKHHILMKRCIGD</sequence>
<feature type="domain" description="Xylose isomerase-like TIM barrel" evidence="1">
    <location>
        <begin position="32"/>
        <end position="276"/>
    </location>
</feature>
<dbReference type="OrthoDB" id="3615236at2"/>
<comment type="caution">
    <text evidence="2">The sequence shown here is derived from an EMBL/GenBank/DDBJ whole genome shotgun (WGS) entry which is preliminary data.</text>
</comment>
<dbReference type="Gene3D" id="3.20.20.150">
    <property type="entry name" value="Divalent-metal-dependent TIM barrel enzymes"/>
    <property type="match status" value="1"/>
</dbReference>
<dbReference type="Proteomes" id="UP000016638">
    <property type="component" value="Unassembled WGS sequence"/>
</dbReference>
<dbReference type="RefSeq" id="WP_021724992.1">
    <property type="nucleotide sequence ID" value="NZ_AWEZ01000006.1"/>
</dbReference>
<dbReference type="STRING" id="1125712.HMPREF1316_1138"/>
<dbReference type="SUPFAM" id="SSF51658">
    <property type="entry name" value="Xylose isomerase-like"/>
    <property type="match status" value="1"/>
</dbReference>
<accession>U2TXA4</accession>
<dbReference type="InterPro" id="IPR036237">
    <property type="entry name" value="Xyl_isomerase-like_sf"/>
</dbReference>
<proteinExistence type="predicted"/>
<dbReference type="EMBL" id="AWEZ01000006">
    <property type="protein sequence ID" value="ERL10668.1"/>
    <property type="molecule type" value="Genomic_DNA"/>
</dbReference>
<dbReference type="GO" id="GO:0016853">
    <property type="term" value="F:isomerase activity"/>
    <property type="evidence" value="ECO:0007669"/>
    <property type="project" value="UniProtKB-KW"/>
</dbReference>
<dbReference type="AlphaFoldDB" id="U2TXA4"/>
<dbReference type="InterPro" id="IPR050312">
    <property type="entry name" value="IolE/XylAMocC-like"/>
</dbReference>
<evidence type="ECO:0000259" key="1">
    <source>
        <dbReference type="Pfam" id="PF01261"/>
    </source>
</evidence>
<protein>
    <submittedName>
        <fullName evidence="2">Xylose isomerase-like TIM barrel domain protein</fullName>
    </submittedName>
</protein>
<dbReference type="Pfam" id="PF01261">
    <property type="entry name" value="AP_endonuc_2"/>
    <property type="match status" value="1"/>
</dbReference>
<keyword evidence="2" id="KW-0413">Isomerase</keyword>
<dbReference type="PANTHER" id="PTHR12110">
    <property type="entry name" value="HYDROXYPYRUVATE ISOMERASE"/>
    <property type="match status" value="1"/>
</dbReference>
<gene>
    <name evidence="2" type="ORF">HMPREF1316_1138</name>
</gene>
<organism evidence="2 3">
    <name type="scientific">Olsenella profusa F0195</name>
    <dbReference type="NCBI Taxonomy" id="1125712"/>
    <lineage>
        <taxon>Bacteria</taxon>
        <taxon>Bacillati</taxon>
        <taxon>Actinomycetota</taxon>
        <taxon>Coriobacteriia</taxon>
        <taxon>Coriobacteriales</taxon>
        <taxon>Atopobiaceae</taxon>
        <taxon>Olsenella</taxon>
    </lineage>
</organism>
<reference evidence="2 3" key="1">
    <citation type="submission" date="2013-08" db="EMBL/GenBank/DDBJ databases">
        <authorList>
            <person name="Durkin A.S."/>
            <person name="Haft D.R."/>
            <person name="McCorrison J."/>
            <person name="Torralba M."/>
            <person name="Gillis M."/>
            <person name="Haft D.H."/>
            <person name="Methe B."/>
            <person name="Sutton G."/>
            <person name="Nelson K.E."/>
        </authorList>
    </citation>
    <scope>NUCLEOTIDE SEQUENCE [LARGE SCALE GENOMIC DNA]</scope>
    <source>
        <strain evidence="2 3">F0195</strain>
    </source>
</reference>
<evidence type="ECO:0000313" key="2">
    <source>
        <dbReference type="EMBL" id="ERL10668.1"/>
    </source>
</evidence>
<dbReference type="PANTHER" id="PTHR12110:SF53">
    <property type="entry name" value="BLR5974 PROTEIN"/>
    <property type="match status" value="1"/>
</dbReference>
<keyword evidence="3" id="KW-1185">Reference proteome</keyword>
<evidence type="ECO:0000313" key="3">
    <source>
        <dbReference type="Proteomes" id="UP000016638"/>
    </source>
</evidence>
<name>U2TXA4_9ACTN</name>
<dbReference type="eggNOG" id="COG1082">
    <property type="taxonomic scope" value="Bacteria"/>
</dbReference>